<dbReference type="RefSeq" id="WP_088420339.1">
    <property type="nucleotide sequence ID" value="NZ_NJBA01000007.1"/>
</dbReference>
<feature type="signal peptide" evidence="2">
    <location>
        <begin position="1"/>
        <end position="23"/>
    </location>
</feature>
<name>A0A246F7P7_PSENT</name>
<keyword evidence="1 2" id="KW-0732">Signal</keyword>
<dbReference type="CDD" id="cd13589">
    <property type="entry name" value="PBP2_polyamine_RpCGA009"/>
    <property type="match status" value="1"/>
</dbReference>
<evidence type="ECO:0000313" key="4">
    <source>
        <dbReference type="Proteomes" id="UP000198145"/>
    </source>
</evidence>
<dbReference type="EMBL" id="NJBA01000007">
    <property type="protein sequence ID" value="OWP49225.1"/>
    <property type="molecule type" value="Genomic_DNA"/>
</dbReference>
<dbReference type="SUPFAM" id="SSF53850">
    <property type="entry name" value="Periplasmic binding protein-like II"/>
    <property type="match status" value="1"/>
</dbReference>
<dbReference type="AlphaFoldDB" id="A0A246F7P7"/>
<evidence type="ECO:0000256" key="2">
    <source>
        <dbReference type="SAM" id="SignalP"/>
    </source>
</evidence>
<feature type="chain" id="PRO_5012264218" evidence="2">
    <location>
        <begin position="24"/>
        <end position="345"/>
    </location>
</feature>
<comment type="caution">
    <text evidence="3">The sequence shown here is derived from an EMBL/GenBank/DDBJ whole genome shotgun (WGS) entry which is preliminary data.</text>
</comment>
<dbReference type="PANTHER" id="PTHR30222">
    <property type="entry name" value="SPERMIDINE/PUTRESCINE-BINDING PERIPLASMIC PROTEIN"/>
    <property type="match status" value="1"/>
</dbReference>
<organism evidence="3 4">
    <name type="scientific">Pseudomonas nitroreducens</name>
    <dbReference type="NCBI Taxonomy" id="46680"/>
    <lineage>
        <taxon>Bacteria</taxon>
        <taxon>Pseudomonadati</taxon>
        <taxon>Pseudomonadota</taxon>
        <taxon>Gammaproteobacteria</taxon>
        <taxon>Pseudomonadales</taxon>
        <taxon>Pseudomonadaceae</taxon>
        <taxon>Pseudomonas</taxon>
    </lineage>
</organism>
<protein>
    <submittedName>
        <fullName evidence="3">Spermidine/putrescine ABC transporter substrate-binding protein</fullName>
    </submittedName>
</protein>
<dbReference type="Pfam" id="PF13416">
    <property type="entry name" value="SBP_bac_8"/>
    <property type="match status" value="1"/>
</dbReference>
<gene>
    <name evidence="3" type="ORF">CEG18_21070</name>
</gene>
<dbReference type="STRING" id="46680.GCA_000807755_06383"/>
<dbReference type="eggNOG" id="COG0687">
    <property type="taxonomic scope" value="Bacteria"/>
</dbReference>
<evidence type="ECO:0000256" key="1">
    <source>
        <dbReference type="ARBA" id="ARBA00022729"/>
    </source>
</evidence>
<dbReference type="Proteomes" id="UP000198145">
    <property type="component" value="Unassembled WGS sequence"/>
</dbReference>
<evidence type="ECO:0000313" key="3">
    <source>
        <dbReference type="EMBL" id="OWP49225.1"/>
    </source>
</evidence>
<proteinExistence type="predicted"/>
<sequence length="345" mass="37834">MLRAVRGGLLFGLLGSAAMPALADYVTVISFGGANKEAQEAAFYKPFKEVTGNAVVHGSYNGDLAKLKRMVEISHVSWDVVEVEAPELARGCEEGLFMKLDPKTLGNTADFVPGAVQPCGVGIFVWTTLLAYNQSKLQGTPSSWADFWDTRKFPGKRGLRWGAKYSLEFALMADGVAPKDVYKVLATDEGVDRAFRKLDELKPNINWWKSGQDPVRDLADGTVVMSSAYNGRIAAAQAEQKGFRMVWAGGIYDFDFWALPSGVFKKELAEQFVNFAGQPQQQKAFAENISYGPTNRKAVELLAPDVAANLPTAPQNIAHAVGMDVAFWTEHGDALEKRFQAWAKR</sequence>
<accession>A0A246F7P7</accession>
<reference evidence="3 4" key="1">
    <citation type="submission" date="2017-06" db="EMBL/GenBank/DDBJ databases">
        <title>Draft genome of Pseudomonas nitroreducens DF05.</title>
        <authorList>
            <person name="Iyer R."/>
        </authorList>
    </citation>
    <scope>NUCLEOTIDE SEQUENCE [LARGE SCALE GENOMIC DNA]</scope>
    <source>
        <strain evidence="3 4">DF05</strain>
    </source>
</reference>
<dbReference type="InterPro" id="IPR006059">
    <property type="entry name" value="SBP"/>
</dbReference>
<dbReference type="PANTHER" id="PTHR30222:SF2">
    <property type="entry name" value="ABC TRANSPORTER SUBSTRATE-BINDING PROTEIN"/>
    <property type="match status" value="1"/>
</dbReference>
<dbReference type="Gene3D" id="3.40.190.10">
    <property type="entry name" value="Periplasmic binding protein-like II"/>
    <property type="match status" value="2"/>
</dbReference>